<dbReference type="Proteomes" id="UP000515123">
    <property type="component" value="Linkage group 7"/>
</dbReference>
<dbReference type="GeneID" id="109713164"/>
<sequence length="104" mass="10991">MSRSLRALLCVGLLVSFAIYVESRSHGAKATQPLAAAAAASASAAAVVSFENLESSSSSRTSRPINRHMMNMDPFRSSKRRVPNGADPIHNRGEGKSGRPPGRA</sequence>
<gene>
    <name evidence="4" type="primary">LOC109713164</name>
</gene>
<evidence type="ECO:0000313" key="3">
    <source>
        <dbReference type="Proteomes" id="UP000515123"/>
    </source>
</evidence>
<protein>
    <submittedName>
        <fullName evidence="4">Uncharacterized protein LOC109713164</fullName>
    </submittedName>
</protein>
<dbReference type="RefSeq" id="XP_020092739.1">
    <property type="nucleotide sequence ID" value="XM_020237150.1"/>
</dbReference>
<feature type="chain" id="PRO_5027679833" evidence="2">
    <location>
        <begin position="24"/>
        <end position="104"/>
    </location>
</feature>
<dbReference type="OrthoDB" id="1910203at2759"/>
<dbReference type="AlphaFoldDB" id="A0A6P5F9W3"/>
<feature type="region of interest" description="Disordered" evidence="1">
    <location>
        <begin position="52"/>
        <end position="104"/>
    </location>
</feature>
<dbReference type="PANTHER" id="PTHR34277">
    <property type="entry name" value="CLAVATA3/ESR (CLE)-RELATED PROTEIN 26"/>
    <property type="match status" value="1"/>
</dbReference>
<name>A0A6P5F9W3_ANACO</name>
<evidence type="ECO:0000256" key="1">
    <source>
        <dbReference type="SAM" id="MobiDB-lite"/>
    </source>
</evidence>
<evidence type="ECO:0000256" key="2">
    <source>
        <dbReference type="SAM" id="SignalP"/>
    </source>
</evidence>
<keyword evidence="3" id="KW-1185">Reference proteome</keyword>
<keyword evidence="2" id="KW-0732">Signal</keyword>
<dbReference type="InterPro" id="IPR039316">
    <property type="entry name" value="CLE25/26"/>
</dbReference>
<dbReference type="PANTHER" id="PTHR34277:SF2">
    <property type="entry name" value="CLAVATA3_ESR (CLE)-RELATED PROTEIN 26"/>
    <property type="match status" value="1"/>
</dbReference>
<evidence type="ECO:0000313" key="4">
    <source>
        <dbReference type="RefSeq" id="XP_020092739.1"/>
    </source>
</evidence>
<organism evidence="3 4">
    <name type="scientific">Ananas comosus</name>
    <name type="common">Pineapple</name>
    <name type="synonym">Ananas ananas</name>
    <dbReference type="NCBI Taxonomy" id="4615"/>
    <lineage>
        <taxon>Eukaryota</taxon>
        <taxon>Viridiplantae</taxon>
        <taxon>Streptophyta</taxon>
        <taxon>Embryophyta</taxon>
        <taxon>Tracheophyta</taxon>
        <taxon>Spermatophyta</taxon>
        <taxon>Magnoliopsida</taxon>
        <taxon>Liliopsida</taxon>
        <taxon>Poales</taxon>
        <taxon>Bromeliaceae</taxon>
        <taxon>Bromelioideae</taxon>
        <taxon>Ananas</taxon>
    </lineage>
</organism>
<reference evidence="3" key="1">
    <citation type="journal article" date="2015" name="Nat. Genet.">
        <title>The pineapple genome and the evolution of CAM photosynthesis.</title>
        <authorList>
            <person name="Ming R."/>
            <person name="VanBuren R."/>
            <person name="Wai C.M."/>
            <person name="Tang H."/>
            <person name="Schatz M.C."/>
            <person name="Bowers J.E."/>
            <person name="Lyons E."/>
            <person name="Wang M.L."/>
            <person name="Chen J."/>
            <person name="Biggers E."/>
            <person name="Zhang J."/>
            <person name="Huang L."/>
            <person name="Zhang L."/>
            <person name="Miao W."/>
            <person name="Zhang J."/>
            <person name="Ye Z."/>
            <person name="Miao C."/>
            <person name="Lin Z."/>
            <person name="Wang H."/>
            <person name="Zhou H."/>
            <person name="Yim W.C."/>
            <person name="Priest H.D."/>
            <person name="Zheng C."/>
            <person name="Woodhouse M."/>
            <person name="Edger P.P."/>
            <person name="Guyot R."/>
            <person name="Guo H.B."/>
            <person name="Guo H."/>
            <person name="Zheng G."/>
            <person name="Singh R."/>
            <person name="Sharma A."/>
            <person name="Min X."/>
            <person name="Zheng Y."/>
            <person name="Lee H."/>
            <person name="Gurtowski J."/>
            <person name="Sedlazeck F.J."/>
            <person name="Harkess A."/>
            <person name="McKain M.R."/>
            <person name="Liao Z."/>
            <person name="Fang J."/>
            <person name="Liu J."/>
            <person name="Zhang X."/>
            <person name="Zhang Q."/>
            <person name="Hu W."/>
            <person name="Qin Y."/>
            <person name="Wang K."/>
            <person name="Chen L.Y."/>
            <person name="Shirley N."/>
            <person name="Lin Y.R."/>
            <person name="Liu L.Y."/>
            <person name="Hernandez A.G."/>
            <person name="Wright C.L."/>
            <person name="Bulone V."/>
            <person name="Tuskan G.A."/>
            <person name="Heath K."/>
            <person name="Zee F."/>
            <person name="Moore P.H."/>
            <person name="Sunkar R."/>
            <person name="Leebens-Mack J.H."/>
            <person name="Mockler T."/>
            <person name="Bennetzen J.L."/>
            <person name="Freeling M."/>
            <person name="Sankoff D."/>
            <person name="Paterson A.H."/>
            <person name="Zhu X."/>
            <person name="Yang X."/>
            <person name="Smith J.A."/>
            <person name="Cushman J.C."/>
            <person name="Paull R.E."/>
            <person name="Yu Q."/>
        </authorList>
    </citation>
    <scope>NUCLEOTIDE SEQUENCE [LARGE SCALE GENOMIC DNA]</scope>
    <source>
        <strain evidence="3">cv. F153</strain>
    </source>
</reference>
<feature type="signal peptide" evidence="2">
    <location>
        <begin position="1"/>
        <end position="23"/>
    </location>
</feature>
<accession>A0A6P5F9W3</accession>
<reference evidence="4" key="2">
    <citation type="submission" date="2025-08" db="UniProtKB">
        <authorList>
            <consortium name="RefSeq"/>
        </authorList>
    </citation>
    <scope>IDENTIFICATION</scope>
    <source>
        <tissue evidence="4">Leaf</tissue>
    </source>
</reference>
<proteinExistence type="predicted"/>